<dbReference type="SUPFAM" id="SSF74653">
    <property type="entry name" value="TolA/TonB C-terminal domain"/>
    <property type="match status" value="1"/>
</dbReference>
<evidence type="ECO:0000256" key="2">
    <source>
        <dbReference type="ARBA" id="ARBA00006555"/>
    </source>
</evidence>
<comment type="subcellular location">
    <subcellularLocation>
        <location evidence="1">Cell inner membrane</location>
        <topology evidence="1">Single-pass membrane protein</topology>
        <orientation evidence="1">Periplasmic side</orientation>
    </subcellularLocation>
</comment>
<dbReference type="InterPro" id="IPR051045">
    <property type="entry name" value="TonB-dependent_transducer"/>
</dbReference>
<dbReference type="PANTHER" id="PTHR33446:SF2">
    <property type="entry name" value="PROTEIN TONB"/>
    <property type="match status" value="1"/>
</dbReference>
<keyword evidence="6" id="KW-0812">Transmembrane</keyword>
<name>A0AAE4LSG1_9BACT</name>
<evidence type="ECO:0000256" key="5">
    <source>
        <dbReference type="ARBA" id="ARBA00022519"/>
    </source>
</evidence>
<keyword evidence="5" id="KW-0997">Cell inner membrane</keyword>
<evidence type="ECO:0000256" key="4">
    <source>
        <dbReference type="ARBA" id="ARBA00022475"/>
    </source>
</evidence>
<accession>A0AAE4LSG1</accession>
<keyword evidence="3" id="KW-0813">Transport</keyword>
<keyword evidence="7" id="KW-0653">Protein transport</keyword>
<dbReference type="GO" id="GO:0055085">
    <property type="term" value="P:transmembrane transport"/>
    <property type="evidence" value="ECO:0007669"/>
    <property type="project" value="InterPro"/>
</dbReference>
<dbReference type="Proteomes" id="UP001181086">
    <property type="component" value="Unassembled WGS sequence"/>
</dbReference>
<evidence type="ECO:0000256" key="8">
    <source>
        <dbReference type="ARBA" id="ARBA00022989"/>
    </source>
</evidence>
<dbReference type="InterPro" id="IPR037682">
    <property type="entry name" value="TonB_C"/>
</dbReference>
<sequence>MKTGMLYILVCCLFLVGCNGKSNKENHADVTGTVFDAISLVDNETDSLTKLEGENLWKEANRYKASITDTTFLRTRGIMSYAAIDMYTGEGLNKNYAFNRIVYLKALDRARKFLTVADDRLKFNVKSGKEIHISEDLYLFISDLFNEWNKWLESGSHEILKDEQGLYTVLPKENNRIQPIEIEEEPRQDPKDTGAIEIEYIPPVDATSPVKKEVPVKWGHLIDDTEGVVKASFDRHNNRINREKSEDIMVNDISISESKVYISIVSSNYNLIYKGEADFYLEDKQKKLHKIPGKDVDKESVALLLGKGKTAEISVDFPDSCQPGDYLLKIRVYNENEECYYTIRQWFEAYTSHQVSSRDKPIPIGPARSSDYKALSDEDDIFDVVRNMPEFPGGMPGLMEFIRRNIRYPQAARQSRLEGRVIVQVVIDKDGSVIQPRILRSINPVLSADAAFCEEALRIVSIMPKWKPGSQHGVNVKVRFTFPIGFASPTD</sequence>
<dbReference type="GO" id="GO:0015031">
    <property type="term" value="P:protein transport"/>
    <property type="evidence" value="ECO:0007669"/>
    <property type="project" value="UniProtKB-KW"/>
</dbReference>
<keyword evidence="8" id="KW-1133">Transmembrane helix</keyword>
<dbReference type="AlphaFoldDB" id="A0AAE4LSG1"/>
<comment type="caution">
    <text evidence="11">The sequence shown here is derived from an EMBL/GenBank/DDBJ whole genome shotgun (WGS) entry which is preliminary data.</text>
</comment>
<evidence type="ECO:0000256" key="7">
    <source>
        <dbReference type="ARBA" id="ARBA00022927"/>
    </source>
</evidence>
<dbReference type="PANTHER" id="PTHR33446">
    <property type="entry name" value="PROTEIN TONB-RELATED"/>
    <property type="match status" value="1"/>
</dbReference>
<protein>
    <submittedName>
        <fullName evidence="11">Energy transducer TonB</fullName>
    </submittedName>
</protein>
<keyword evidence="4" id="KW-1003">Cell membrane</keyword>
<dbReference type="PROSITE" id="PS51257">
    <property type="entry name" value="PROKAR_LIPOPROTEIN"/>
    <property type="match status" value="1"/>
</dbReference>
<dbReference type="NCBIfam" id="TIGR01352">
    <property type="entry name" value="tonB_Cterm"/>
    <property type="match status" value="1"/>
</dbReference>
<dbReference type="Gene3D" id="3.30.1150.10">
    <property type="match status" value="1"/>
</dbReference>
<proteinExistence type="inferred from homology"/>
<dbReference type="GO" id="GO:0031992">
    <property type="term" value="F:energy transducer activity"/>
    <property type="evidence" value="ECO:0007669"/>
    <property type="project" value="TreeGrafter"/>
</dbReference>
<gene>
    <name evidence="11" type="ORF">RVH45_06180</name>
</gene>
<evidence type="ECO:0000256" key="1">
    <source>
        <dbReference type="ARBA" id="ARBA00004383"/>
    </source>
</evidence>
<dbReference type="Pfam" id="PF03544">
    <property type="entry name" value="TonB_C"/>
    <property type="match status" value="1"/>
</dbReference>
<evidence type="ECO:0000256" key="9">
    <source>
        <dbReference type="ARBA" id="ARBA00023136"/>
    </source>
</evidence>
<dbReference type="PROSITE" id="PS52015">
    <property type="entry name" value="TONB_CTD"/>
    <property type="match status" value="1"/>
</dbReference>
<comment type="similarity">
    <text evidence="2">Belongs to the TonB family.</text>
</comment>
<evidence type="ECO:0000256" key="6">
    <source>
        <dbReference type="ARBA" id="ARBA00022692"/>
    </source>
</evidence>
<evidence type="ECO:0000259" key="10">
    <source>
        <dbReference type="PROSITE" id="PS52015"/>
    </source>
</evidence>
<dbReference type="InterPro" id="IPR006260">
    <property type="entry name" value="TonB/TolA_C"/>
</dbReference>
<evidence type="ECO:0000313" key="11">
    <source>
        <dbReference type="EMBL" id="MDU0269492.1"/>
    </source>
</evidence>
<feature type="domain" description="TonB C-terminal" evidence="10">
    <location>
        <begin position="393"/>
        <end position="491"/>
    </location>
</feature>
<dbReference type="EMBL" id="JAWDEV010000004">
    <property type="protein sequence ID" value="MDU0269492.1"/>
    <property type="molecule type" value="Genomic_DNA"/>
</dbReference>
<organism evidence="11 12">
    <name type="scientific">Phocaeicola dorei</name>
    <dbReference type="NCBI Taxonomy" id="357276"/>
    <lineage>
        <taxon>Bacteria</taxon>
        <taxon>Pseudomonadati</taxon>
        <taxon>Bacteroidota</taxon>
        <taxon>Bacteroidia</taxon>
        <taxon>Bacteroidales</taxon>
        <taxon>Bacteroidaceae</taxon>
        <taxon>Phocaeicola</taxon>
    </lineage>
</organism>
<dbReference type="RefSeq" id="WP_368351104.1">
    <property type="nucleotide sequence ID" value="NZ_JBCOCO010000021.1"/>
</dbReference>
<keyword evidence="9" id="KW-0472">Membrane</keyword>
<reference evidence="11" key="1">
    <citation type="submission" date="2023-10" db="EMBL/GenBank/DDBJ databases">
        <title>Genome of Potential pathogenic bacteria in Crohn's disease.</title>
        <authorList>
            <person name="Rodriguez-Palacios A."/>
        </authorList>
    </citation>
    <scope>NUCLEOTIDE SEQUENCE</scope>
    <source>
        <strain evidence="11">CavFT-hAR62</strain>
    </source>
</reference>
<dbReference type="GO" id="GO:0098797">
    <property type="term" value="C:plasma membrane protein complex"/>
    <property type="evidence" value="ECO:0007669"/>
    <property type="project" value="TreeGrafter"/>
</dbReference>
<evidence type="ECO:0000256" key="3">
    <source>
        <dbReference type="ARBA" id="ARBA00022448"/>
    </source>
</evidence>
<evidence type="ECO:0000313" key="12">
    <source>
        <dbReference type="Proteomes" id="UP001181086"/>
    </source>
</evidence>